<dbReference type="Gene3D" id="3.40.50.720">
    <property type="entry name" value="NAD(P)-binding Rossmann-like Domain"/>
    <property type="match status" value="1"/>
</dbReference>
<dbReference type="FunFam" id="3.40.50.720:FF:000084">
    <property type="entry name" value="Short-chain dehydrogenase reductase"/>
    <property type="match status" value="1"/>
</dbReference>
<dbReference type="RefSeq" id="WP_179388662.1">
    <property type="nucleotide sequence ID" value="NZ_JACBYQ010000001.1"/>
</dbReference>
<evidence type="ECO:0000313" key="3">
    <source>
        <dbReference type="EMBL" id="NYE94955.1"/>
    </source>
</evidence>
<dbReference type="EMBL" id="JACBYQ010000001">
    <property type="protein sequence ID" value="NYE94955.1"/>
    <property type="molecule type" value="Genomic_DNA"/>
</dbReference>
<dbReference type="InterPro" id="IPR036291">
    <property type="entry name" value="NAD(P)-bd_dom_sf"/>
</dbReference>
<gene>
    <name evidence="3" type="ORF">FHU41_001176</name>
</gene>
<evidence type="ECO:0000256" key="1">
    <source>
        <dbReference type="ARBA" id="ARBA00006484"/>
    </source>
</evidence>
<dbReference type="PANTHER" id="PTHR24321:SF8">
    <property type="entry name" value="ESTRADIOL 17-BETA-DEHYDROGENASE 8-RELATED"/>
    <property type="match status" value="1"/>
</dbReference>
<dbReference type="Pfam" id="PF13561">
    <property type="entry name" value="adh_short_C2"/>
    <property type="match status" value="1"/>
</dbReference>
<dbReference type="GO" id="GO:0016491">
    <property type="term" value="F:oxidoreductase activity"/>
    <property type="evidence" value="ECO:0007669"/>
    <property type="project" value="UniProtKB-KW"/>
</dbReference>
<dbReference type="Proteomes" id="UP000521748">
    <property type="component" value="Unassembled WGS sequence"/>
</dbReference>
<dbReference type="PANTHER" id="PTHR24321">
    <property type="entry name" value="DEHYDROGENASES, SHORT CHAIN"/>
    <property type="match status" value="1"/>
</dbReference>
<keyword evidence="4" id="KW-1185">Reference proteome</keyword>
<reference evidence="3 4" key="1">
    <citation type="submission" date="2020-07" db="EMBL/GenBank/DDBJ databases">
        <title>Sequencing the genomes of 1000 actinobacteria strains.</title>
        <authorList>
            <person name="Klenk H.-P."/>
        </authorList>
    </citation>
    <scope>NUCLEOTIDE SEQUENCE [LARGE SCALE GENOMIC DNA]</scope>
    <source>
        <strain evidence="3 4">DSM 102047</strain>
    </source>
</reference>
<comment type="caution">
    <text evidence="3">The sequence shown here is derived from an EMBL/GenBank/DDBJ whole genome shotgun (WGS) entry which is preliminary data.</text>
</comment>
<evidence type="ECO:0000313" key="4">
    <source>
        <dbReference type="Proteomes" id="UP000521748"/>
    </source>
</evidence>
<sequence length="251" mass="25682">MNPRFTKQKVLVAGAGSGLGRAIALAFATEGARLALLGRTERTLQQTLEALPGEGHVIQTADITDASGISSAVAELTTRLSGLDIAINTAGALLQPSKFGDIDPLRAAQLFTTNVLGTWNVMSAELQQMRPAGAGVIINFSSTIGAHRTMPGFAAYGASKAAVSAMSRAAALDHIAEGIRIAVISPGSSDTEMSFRAGEDETQRAARVARTNPSGRLASLDEISAATLFLASPASGYTVGADLVIDGGTSA</sequence>
<dbReference type="CDD" id="cd05233">
    <property type="entry name" value="SDR_c"/>
    <property type="match status" value="1"/>
</dbReference>
<dbReference type="InterPro" id="IPR002347">
    <property type="entry name" value="SDR_fam"/>
</dbReference>
<dbReference type="AlphaFoldDB" id="A0A7Y9S6E4"/>
<dbReference type="PRINTS" id="PR00080">
    <property type="entry name" value="SDRFAMILY"/>
</dbReference>
<protein>
    <submittedName>
        <fullName evidence="3">NAD(P)-dependent dehydrogenase (Short-subunit alcohol dehydrogenase family)</fullName>
    </submittedName>
</protein>
<proteinExistence type="inferred from homology"/>
<name>A0A7Y9S6E4_9MICC</name>
<keyword evidence="2" id="KW-0560">Oxidoreductase</keyword>
<comment type="similarity">
    <text evidence="1">Belongs to the short-chain dehydrogenases/reductases (SDR) family.</text>
</comment>
<accession>A0A7Y9S6E4</accession>
<dbReference type="SUPFAM" id="SSF51735">
    <property type="entry name" value="NAD(P)-binding Rossmann-fold domains"/>
    <property type="match status" value="1"/>
</dbReference>
<organism evidence="3 4">
    <name type="scientific">Psychromicrobium silvestre</name>
    <dbReference type="NCBI Taxonomy" id="1645614"/>
    <lineage>
        <taxon>Bacteria</taxon>
        <taxon>Bacillati</taxon>
        <taxon>Actinomycetota</taxon>
        <taxon>Actinomycetes</taxon>
        <taxon>Micrococcales</taxon>
        <taxon>Micrococcaceae</taxon>
        <taxon>Psychromicrobium</taxon>
    </lineage>
</organism>
<dbReference type="PRINTS" id="PR00081">
    <property type="entry name" value="GDHRDH"/>
</dbReference>
<evidence type="ECO:0000256" key="2">
    <source>
        <dbReference type="ARBA" id="ARBA00023002"/>
    </source>
</evidence>